<evidence type="ECO:0000256" key="4">
    <source>
        <dbReference type="ARBA" id="ARBA00022679"/>
    </source>
</evidence>
<evidence type="ECO:0000256" key="7">
    <source>
        <dbReference type="ARBA" id="ARBA00022840"/>
    </source>
</evidence>
<feature type="compositionally biased region" description="Polar residues" evidence="9">
    <location>
        <begin position="47"/>
        <end position="64"/>
    </location>
</feature>
<feature type="compositionally biased region" description="Acidic residues" evidence="9">
    <location>
        <begin position="151"/>
        <end position="160"/>
    </location>
</feature>
<evidence type="ECO:0000256" key="9">
    <source>
        <dbReference type="SAM" id="MobiDB-lite"/>
    </source>
</evidence>
<feature type="region of interest" description="Disordered" evidence="9">
    <location>
        <begin position="1"/>
        <end position="64"/>
    </location>
</feature>
<dbReference type="InterPro" id="IPR050339">
    <property type="entry name" value="CC_SR_Kinase"/>
</dbReference>
<protein>
    <recommendedName>
        <fullName evidence="1">non-specific serine/threonine protein kinase</fullName>
        <ecNumber evidence="1">2.7.11.1</ecNumber>
    </recommendedName>
</protein>
<sequence length="374" mass="42722">MHERREVERSEENPPRWYWRDGETDTNNETEESSDSEDDSKLSSSGIDTGSESPSARSEVSQKPVSRFSDDFDLIEKLGEGGYGRVYKVKGKLAEVLYAVKVVEYDRYALREVKALASFQHPNIVRYYAAWPELSDLQASTASPASTESTYESEDEEDQSESSGAIMTSNKDKYLYIQMEFCKGGNLKQWICEKNEGNMQSRDDALMIFQQIVQGVEYIHLQGHIHRDLKPENILFGNDNKVKIGDLGLVTVISEEGSNSVKRTKQKGTPSYMSPEQQENLRTYDEKVDIYPLGLICFELLWEMRTGMERSRLLENLRERIFPPEFVRQYSSEHKLIKKMLSKAPDKRPAASAIAQGLRVLMEEHDGLGDLKTV</sequence>
<dbReference type="PIRSF" id="PIRSF000654">
    <property type="entry name" value="Integrin-linked_kinase"/>
    <property type="match status" value="1"/>
</dbReference>
<keyword evidence="6" id="KW-0418">Kinase</keyword>
<feature type="binding site" evidence="8">
    <location>
        <position position="101"/>
    </location>
    <ligand>
        <name>ATP</name>
        <dbReference type="ChEBI" id="CHEBI:30616"/>
    </ligand>
</feature>
<dbReference type="FunFam" id="1.10.510.10:FF:000251">
    <property type="entry name" value="eukaryotic translation initiation factor 2-alpha kinase 3"/>
    <property type="match status" value="1"/>
</dbReference>
<dbReference type="Gene3D" id="1.10.510.10">
    <property type="entry name" value="Transferase(Phosphotransferase) domain 1"/>
    <property type="match status" value="1"/>
</dbReference>
<dbReference type="InterPro" id="IPR011009">
    <property type="entry name" value="Kinase-like_dom_sf"/>
</dbReference>
<dbReference type="GO" id="GO:0004694">
    <property type="term" value="F:eukaryotic translation initiation factor 2alpha kinase activity"/>
    <property type="evidence" value="ECO:0007669"/>
    <property type="project" value="TreeGrafter"/>
</dbReference>
<gene>
    <name evidence="11" type="ORF">MATL_G00189050</name>
</gene>
<dbReference type="SMART" id="SM00220">
    <property type="entry name" value="S_TKc"/>
    <property type="match status" value="1"/>
</dbReference>
<dbReference type="EC" id="2.7.11.1" evidence="1"/>
<comment type="caution">
    <text evidence="11">The sequence shown here is derived from an EMBL/GenBank/DDBJ whole genome shotgun (WGS) entry which is preliminary data.</text>
</comment>
<keyword evidence="4" id="KW-0808">Transferase</keyword>
<feature type="compositionally biased region" description="Low complexity" evidence="9">
    <location>
        <begin position="141"/>
        <end position="150"/>
    </location>
</feature>
<evidence type="ECO:0000256" key="5">
    <source>
        <dbReference type="ARBA" id="ARBA00022741"/>
    </source>
</evidence>
<keyword evidence="5 8" id="KW-0547">Nucleotide-binding</keyword>
<evidence type="ECO:0000256" key="8">
    <source>
        <dbReference type="PROSITE-ProRule" id="PRU10141"/>
    </source>
</evidence>
<keyword evidence="3" id="KW-0597">Phosphoprotein</keyword>
<evidence type="ECO:0000259" key="10">
    <source>
        <dbReference type="PROSITE" id="PS50011"/>
    </source>
</evidence>
<dbReference type="InterPro" id="IPR017441">
    <property type="entry name" value="Protein_kinase_ATP_BS"/>
</dbReference>
<dbReference type="GO" id="GO:0005737">
    <property type="term" value="C:cytoplasm"/>
    <property type="evidence" value="ECO:0007669"/>
    <property type="project" value="TreeGrafter"/>
</dbReference>
<feature type="compositionally biased region" description="Acidic residues" evidence="9">
    <location>
        <begin position="24"/>
        <end position="38"/>
    </location>
</feature>
<dbReference type="Proteomes" id="UP001046870">
    <property type="component" value="Chromosome 16"/>
</dbReference>
<reference evidence="11" key="1">
    <citation type="submission" date="2021-01" db="EMBL/GenBank/DDBJ databases">
        <authorList>
            <person name="Zahm M."/>
            <person name="Roques C."/>
            <person name="Cabau C."/>
            <person name="Klopp C."/>
            <person name="Donnadieu C."/>
            <person name="Jouanno E."/>
            <person name="Lampietro C."/>
            <person name="Louis A."/>
            <person name="Herpin A."/>
            <person name="Echchiki A."/>
            <person name="Berthelot C."/>
            <person name="Parey E."/>
            <person name="Roest-Crollius H."/>
            <person name="Braasch I."/>
            <person name="Postlethwait J."/>
            <person name="Bobe J."/>
            <person name="Montfort J."/>
            <person name="Bouchez O."/>
            <person name="Begum T."/>
            <person name="Mejri S."/>
            <person name="Adams A."/>
            <person name="Chen W.-J."/>
            <person name="Guiguen Y."/>
        </authorList>
    </citation>
    <scope>NUCLEOTIDE SEQUENCE</scope>
    <source>
        <strain evidence="11">YG-15Mar2019-1</strain>
        <tissue evidence="11">Brain</tissue>
    </source>
</reference>
<dbReference type="PANTHER" id="PTHR11042:SF194">
    <property type="entry name" value="DOUBLE-STRANDED RNA ACTIVATED PROTEIN KINASE"/>
    <property type="match status" value="1"/>
</dbReference>
<evidence type="ECO:0000256" key="1">
    <source>
        <dbReference type="ARBA" id="ARBA00012513"/>
    </source>
</evidence>
<evidence type="ECO:0000256" key="2">
    <source>
        <dbReference type="ARBA" id="ARBA00022527"/>
    </source>
</evidence>
<dbReference type="InterPro" id="IPR000719">
    <property type="entry name" value="Prot_kinase_dom"/>
</dbReference>
<accession>A0A9D3PNA9</accession>
<dbReference type="PROSITE" id="PS50011">
    <property type="entry name" value="PROTEIN_KINASE_DOM"/>
    <property type="match status" value="1"/>
</dbReference>
<dbReference type="SUPFAM" id="SSF56112">
    <property type="entry name" value="Protein kinase-like (PK-like)"/>
    <property type="match status" value="1"/>
</dbReference>
<dbReference type="GO" id="GO:0005524">
    <property type="term" value="F:ATP binding"/>
    <property type="evidence" value="ECO:0007669"/>
    <property type="project" value="UniProtKB-UniRule"/>
</dbReference>
<evidence type="ECO:0000256" key="3">
    <source>
        <dbReference type="ARBA" id="ARBA00022553"/>
    </source>
</evidence>
<dbReference type="Gene3D" id="3.30.200.20">
    <property type="entry name" value="Phosphorylase Kinase, domain 1"/>
    <property type="match status" value="1"/>
</dbReference>
<dbReference type="Pfam" id="PF00069">
    <property type="entry name" value="Pkinase"/>
    <property type="match status" value="1"/>
</dbReference>
<proteinExistence type="predicted"/>
<keyword evidence="2" id="KW-0723">Serine/threonine-protein kinase</keyword>
<dbReference type="OrthoDB" id="341578at2759"/>
<evidence type="ECO:0000313" key="12">
    <source>
        <dbReference type="Proteomes" id="UP001046870"/>
    </source>
</evidence>
<organism evidence="11 12">
    <name type="scientific">Megalops atlanticus</name>
    <name type="common">Tarpon</name>
    <name type="synonym">Clupea gigantea</name>
    <dbReference type="NCBI Taxonomy" id="7932"/>
    <lineage>
        <taxon>Eukaryota</taxon>
        <taxon>Metazoa</taxon>
        <taxon>Chordata</taxon>
        <taxon>Craniata</taxon>
        <taxon>Vertebrata</taxon>
        <taxon>Euteleostomi</taxon>
        <taxon>Actinopterygii</taxon>
        <taxon>Neopterygii</taxon>
        <taxon>Teleostei</taxon>
        <taxon>Elopiformes</taxon>
        <taxon>Megalopidae</taxon>
        <taxon>Megalops</taxon>
    </lineage>
</organism>
<feature type="compositionally biased region" description="Basic and acidic residues" evidence="9">
    <location>
        <begin position="1"/>
        <end position="23"/>
    </location>
</feature>
<evidence type="ECO:0000256" key="6">
    <source>
        <dbReference type="ARBA" id="ARBA00022777"/>
    </source>
</evidence>
<dbReference type="GO" id="GO:0005634">
    <property type="term" value="C:nucleus"/>
    <property type="evidence" value="ECO:0007669"/>
    <property type="project" value="TreeGrafter"/>
</dbReference>
<evidence type="ECO:0000313" key="11">
    <source>
        <dbReference type="EMBL" id="KAG7462849.1"/>
    </source>
</evidence>
<keyword evidence="12" id="KW-1185">Reference proteome</keyword>
<dbReference type="AlphaFoldDB" id="A0A9D3PNA9"/>
<feature type="region of interest" description="Disordered" evidence="9">
    <location>
        <begin position="141"/>
        <end position="164"/>
    </location>
</feature>
<feature type="domain" description="Protein kinase" evidence="10">
    <location>
        <begin position="72"/>
        <end position="368"/>
    </location>
</feature>
<name>A0A9D3PNA9_MEGAT</name>
<dbReference type="PROSITE" id="PS00107">
    <property type="entry name" value="PROTEIN_KINASE_ATP"/>
    <property type="match status" value="1"/>
</dbReference>
<dbReference type="PANTHER" id="PTHR11042">
    <property type="entry name" value="EUKARYOTIC TRANSLATION INITIATION FACTOR 2-ALPHA KINASE EIF2-ALPHA KINASE -RELATED"/>
    <property type="match status" value="1"/>
</dbReference>
<keyword evidence="7 8" id="KW-0067">ATP-binding</keyword>
<dbReference type="EMBL" id="JAFDVH010000016">
    <property type="protein sequence ID" value="KAG7462849.1"/>
    <property type="molecule type" value="Genomic_DNA"/>
</dbReference>